<keyword evidence="1" id="KW-0472">Membrane</keyword>
<accession>A0A3D3R2T4</accession>
<feature type="transmembrane region" description="Helical" evidence="1">
    <location>
        <begin position="20"/>
        <end position="47"/>
    </location>
</feature>
<dbReference type="AlphaFoldDB" id="A0A3D3R2T4"/>
<gene>
    <name evidence="2" type="ORF">DIT97_08670</name>
</gene>
<dbReference type="Proteomes" id="UP000263642">
    <property type="component" value="Unassembled WGS sequence"/>
</dbReference>
<keyword evidence="1" id="KW-0812">Transmembrane</keyword>
<reference evidence="2 3" key="1">
    <citation type="journal article" date="2018" name="Nat. Biotechnol.">
        <title>A standardized bacterial taxonomy based on genome phylogeny substantially revises the tree of life.</title>
        <authorList>
            <person name="Parks D.H."/>
            <person name="Chuvochina M."/>
            <person name="Waite D.W."/>
            <person name="Rinke C."/>
            <person name="Skarshewski A."/>
            <person name="Chaumeil P.A."/>
            <person name="Hugenholtz P."/>
        </authorList>
    </citation>
    <scope>NUCLEOTIDE SEQUENCE [LARGE SCALE GENOMIC DNA]</scope>
    <source>
        <strain evidence="2">UBA9375</strain>
    </source>
</reference>
<organism evidence="2 3">
    <name type="scientific">Gimesia maris</name>
    <dbReference type="NCBI Taxonomy" id="122"/>
    <lineage>
        <taxon>Bacteria</taxon>
        <taxon>Pseudomonadati</taxon>
        <taxon>Planctomycetota</taxon>
        <taxon>Planctomycetia</taxon>
        <taxon>Planctomycetales</taxon>
        <taxon>Planctomycetaceae</taxon>
        <taxon>Gimesia</taxon>
    </lineage>
</organism>
<sequence>MKKLQSKQHNIYLKATTYHGVSLIEMLVMISLISVIFTVGVTMLAFLMRVEMQGTARIRSSMNLQRLSKQFREDVAAARKASILSKENPKLQKLKLDLKDDIFIVYSAGENDNGKFIVREKNNSTQLISRNEYLISESQFQFSIENINQRQIASLRLKFPPDGSHENNTIKVPFRKLDFDAAINQKYAYVIKAKE</sequence>
<evidence type="ECO:0008006" key="4">
    <source>
        <dbReference type="Google" id="ProtNLM"/>
    </source>
</evidence>
<evidence type="ECO:0000313" key="3">
    <source>
        <dbReference type="Proteomes" id="UP000263642"/>
    </source>
</evidence>
<keyword evidence="1" id="KW-1133">Transmembrane helix</keyword>
<evidence type="ECO:0000313" key="2">
    <source>
        <dbReference type="EMBL" id="HCO23115.1"/>
    </source>
</evidence>
<name>A0A3D3R2T4_9PLAN</name>
<proteinExistence type="predicted"/>
<evidence type="ECO:0000256" key="1">
    <source>
        <dbReference type="SAM" id="Phobius"/>
    </source>
</evidence>
<comment type="caution">
    <text evidence="2">The sequence shown here is derived from an EMBL/GenBank/DDBJ whole genome shotgun (WGS) entry which is preliminary data.</text>
</comment>
<protein>
    <recommendedName>
        <fullName evidence="4">Prepilin-type N-terminal cleavage/methylation domain-containing protein</fullName>
    </recommendedName>
</protein>
<dbReference type="EMBL" id="DQAY01000053">
    <property type="protein sequence ID" value="HCO23115.1"/>
    <property type="molecule type" value="Genomic_DNA"/>
</dbReference>